<evidence type="ECO:0000259" key="1">
    <source>
        <dbReference type="PROSITE" id="PS51833"/>
    </source>
</evidence>
<proteinExistence type="predicted"/>
<dbReference type="InterPro" id="IPR013976">
    <property type="entry name" value="HDOD"/>
</dbReference>
<feature type="domain" description="HDOD" evidence="1">
    <location>
        <begin position="11"/>
        <end position="206"/>
    </location>
</feature>
<dbReference type="Proteomes" id="UP000199459">
    <property type="component" value="Unassembled WGS sequence"/>
</dbReference>
<dbReference type="InterPro" id="IPR003607">
    <property type="entry name" value="HD/PDEase_dom"/>
</dbReference>
<organism evidence="2 3">
    <name type="scientific">Nitrosomonas marina</name>
    <dbReference type="NCBI Taxonomy" id="917"/>
    <lineage>
        <taxon>Bacteria</taxon>
        <taxon>Pseudomonadati</taxon>
        <taxon>Pseudomonadota</taxon>
        <taxon>Betaproteobacteria</taxon>
        <taxon>Nitrosomonadales</taxon>
        <taxon>Nitrosomonadaceae</taxon>
        <taxon>Nitrosomonas</taxon>
    </lineage>
</organism>
<dbReference type="EMBL" id="FOCP01000024">
    <property type="protein sequence ID" value="SEN56810.1"/>
    <property type="molecule type" value="Genomic_DNA"/>
</dbReference>
<protein>
    <submittedName>
        <fullName evidence="2">HDIG domain-containing protein</fullName>
    </submittedName>
</protein>
<dbReference type="AlphaFoldDB" id="A0A1H8HKV3"/>
<reference evidence="2 3" key="1">
    <citation type="submission" date="2016-10" db="EMBL/GenBank/DDBJ databases">
        <authorList>
            <person name="de Groot N.N."/>
        </authorList>
    </citation>
    <scope>NUCLEOTIDE SEQUENCE [LARGE SCALE GENOMIC DNA]</scope>
    <source>
        <strain evidence="2 3">Nm22</strain>
    </source>
</reference>
<evidence type="ECO:0000313" key="3">
    <source>
        <dbReference type="Proteomes" id="UP000199459"/>
    </source>
</evidence>
<dbReference type="PROSITE" id="PS51833">
    <property type="entry name" value="HDOD"/>
    <property type="match status" value="1"/>
</dbReference>
<sequence>MKPDSINYKIITAQPDFLAKVIRIDANSDRCFQEMDSLLRTDQGAVSLILRVANSAMYSRGKDIKTIPHAINLLGINVIRSLAILSVSRSIFTRSKNRLIKQHVWQHSLLTALASQQICAEMGKKSHAEEAFVAGLLHDIGKLLLFYNSPDEYNLTLDHALETPCSCADAERKFLGTDHYEVGKKAVAEWRLPAYFDYYVATDLDTPATFPSKSSAVHFLAIANSFVKYAGFGANKSDPSERKEKLMKLGASDNFSDYLLEESFMRQLVQNEIYRLCM</sequence>
<gene>
    <name evidence="2" type="ORF">SAMN05216325_12440</name>
</gene>
<dbReference type="RefSeq" id="WP_090634108.1">
    <property type="nucleotide sequence ID" value="NZ_FOCP01000024.1"/>
</dbReference>
<dbReference type="STRING" id="917.SAMN05216326_101200"/>
<dbReference type="InterPro" id="IPR006675">
    <property type="entry name" value="HDIG_dom"/>
</dbReference>
<dbReference type="InterPro" id="IPR052340">
    <property type="entry name" value="RNase_Y/CdgJ"/>
</dbReference>
<name>A0A1H8HKV3_9PROT</name>
<dbReference type="Pfam" id="PF08668">
    <property type="entry name" value="HDOD"/>
    <property type="match status" value="1"/>
</dbReference>
<dbReference type="Gene3D" id="1.10.3210.10">
    <property type="entry name" value="Hypothetical protein af1432"/>
    <property type="match status" value="1"/>
</dbReference>
<dbReference type="SUPFAM" id="SSF109604">
    <property type="entry name" value="HD-domain/PDEase-like"/>
    <property type="match status" value="1"/>
</dbReference>
<dbReference type="OrthoDB" id="9797768at2"/>
<accession>A0A1H8HKV3</accession>
<dbReference type="PANTHER" id="PTHR33525">
    <property type="match status" value="1"/>
</dbReference>
<dbReference type="CDD" id="cd00077">
    <property type="entry name" value="HDc"/>
    <property type="match status" value="1"/>
</dbReference>
<dbReference type="NCBIfam" id="TIGR00277">
    <property type="entry name" value="HDIG"/>
    <property type="match status" value="1"/>
</dbReference>
<dbReference type="PANTHER" id="PTHR33525:SF3">
    <property type="entry name" value="RIBONUCLEASE Y"/>
    <property type="match status" value="1"/>
</dbReference>
<dbReference type="SMART" id="SM00471">
    <property type="entry name" value="HDc"/>
    <property type="match status" value="1"/>
</dbReference>
<evidence type="ECO:0000313" key="2">
    <source>
        <dbReference type="EMBL" id="SEN56810.1"/>
    </source>
</evidence>